<dbReference type="RefSeq" id="WP_224580942.1">
    <property type="nucleotide sequence ID" value="NZ_CP096251.1"/>
</dbReference>
<dbReference type="AlphaFoldDB" id="A0A8T5VMI9"/>
<dbReference type="Proteomes" id="UP000551709">
    <property type="component" value="Chromosome"/>
</dbReference>
<gene>
    <name evidence="1" type="ORF">HAP41_0000006725</name>
</gene>
<dbReference type="Pfam" id="PF01814">
    <property type="entry name" value="Hemerythrin"/>
    <property type="match status" value="1"/>
</dbReference>
<reference evidence="1" key="1">
    <citation type="journal article" date="2017" name="Syst. Appl. Microbiol.">
        <title>Soybeans inoculated with root zone soils of Canadian native legumes harbour diverse and novel Bradyrhizobium spp. that possess agricultural potential.</title>
        <authorList>
            <person name="Bromfield E.S.P."/>
            <person name="Cloutier S."/>
            <person name="Tambong J.T."/>
            <person name="Tran Thi T.V."/>
        </authorList>
    </citation>
    <scope>NUCLEOTIDE SEQUENCE</scope>
    <source>
        <strain evidence="1">1S5</strain>
    </source>
</reference>
<dbReference type="EMBL" id="CP096255">
    <property type="protein sequence ID" value="UPT88745.1"/>
    <property type="molecule type" value="Genomic_DNA"/>
</dbReference>
<sequence length="122" mass="13977">MTIDLLLREHRNIDLLLTFLQRELEVFEHGTRPDYEVIRAILSYFEVYPAMYHHPQEDLIFSKLETRDPDAIVGNLAHEHQEVVDRLHHAVQAIDGSSRIVNSFGKTSAIPYATLSYASGTT</sequence>
<organism evidence="1 2">
    <name type="scientific">Bradyrhizobium barranii subsp. apii</name>
    <dbReference type="NCBI Taxonomy" id="2819348"/>
    <lineage>
        <taxon>Bacteria</taxon>
        <taxon>Pseudomonadati</taxon>
        <taxon>Pseudomonadota</taxon>
        <taxon>Alphaproteobacteria</taxon>
        <taxon>Hyphomicrobiales</taxon>
        <taxon>Nitrobacteraceae</taxon>
        <taxon>Bradyrhizobium</taxon>
        <taxon>Bradyrhizobium barranii</taxon>
    </lineage>
</organism>
<dbReference type="InterPro" id="IPR012312">
    <property type="entry name" value="Hemerythrin-like"/>
</dbReference>
<evidence type="ECO:0000313" key="2">
    <source>
        <dbReference type="Proteomes" id="UP000551709"/>
    </source>
</evidence>
<dbReference type="Gene3D" id="1.20.120.520">
    <property type="entry name" value="nmb1532 protein domain like"/>
    <property type="match status" value="1"/>
</dbReference>
<evidence type="ECO:0000313" key="1">
    <source>
        <dbReference type="EMBL" id="UPT88745.1"/>
    </source>
</evidence>
<dbReference type="PANTHER" id="PTHR39966:SF1">
    <property type="entry name" value="HEMERYTHRIN-LIKE DOMAIN-CONTAINING PROTEIN"/>
    <property type="match status" value="1"/>
</dbReference>
<accession>A0A8T5VMI9</accession>
<dbReference type="GO" id="GO:0005886">
    <property type="term" value="C:plasma membrane"/>
    <property type="evidence" value="ECO:0007669"/>
    <property type="project" value="TreeGrafter"/>
</dbReference>
<reference evidence="1" key="2">
    <citation type="submission" date="2022-04" db="EMBL/GenBank/DDBJ databases">
        <authorList>
            <person name="Bromfield E.S.P."/>
            <person name="Cloutier S."/>
        </authorList>
    </citation>
    <scope>NUCLEOTIDE SEQUENCE</scope>
    <source>
        <strain evidence="1">1S5</strain>
    </source>
</reference>
<protein>
    <submittedName>
        <fullName evidence="1">Hemerythrin domain-containing protein</fullName>
    </submittedName>
</protein>
<dbReference type="PANTHER" id="PTHR39966">
    <property type="entry name" value="BLL2471 PROTEIN-RELATED"/>
    <property type="match status" value="1"/>
</dbReference>
<name>A0A8T5VMI9_9BRAD</name>
<proteinExistence type="predicted"/>